<name>A0A6N1P4Q5_9VIRU</name>
<dbReference type="KEGG" id="vg:80519399"/>
<organism evidence="1">
    <name type="scientific">Tupanvirus soda lake</name>
    <dbReference type="NCBI Taxonomy" id="2126985"/>
    <lineage>
        <taxon>Viruses</taxon>
        <taxon>Varidnaviria</taxon>
        <taxon>Bamfordvirae</taxon>
        <taxon>Nucleocytoviricota</taxon>
        <taxon>Megaviricetes</taxon>
        <taxon>Imitervirales</taxon>
        <taxon>Mimiviridae</taxon>
        <taxon>Megamimivirinae</taxon>
        <taxon>Tupanvirus</taxon>
        <taxon>Tupanvirus salinum</taxon>
    </lineage>
</organism>
<dbReference type="EMBL" id="KY523104">
    <property type="protein sequence ID" value="QKU35951.1"/>
    <property type="molecule type" value="Genomic_DNA"/>
</dbReference>
<dbReference type="InterPro" id="IPR027417">
    <property type="entry name" value="P-loop_NTPase"/>
</dbReference>
<reference evidence="1" key="2">
    <citation type="journal article" date="2018" name="Nat. Commun.">
        <title>Tailed giant Tupanvirus possesses the most complete translational apparatus of the known virosphere.</title>
        <authorList>
            <person name="Abrahao J."/>
            <person name="Silva L."/>
            <person name="Silva L.S."/>
            <person name="Khalil J.Y.B."/>
            <person name="Rodrigues R."/>
            <person name="Arantes T."/>
            <person name="Assis F."/>
            <person name="Boratto P."/>
            <person name="Andrade M."/>
            <person name="Kroon E.G."/>
            <person name="Ribeiro B."/>
            <person name="Bergier I."/>
            <person name="Seligmann H."/>
            <person name="Ghigo E."/>
            <person name="Colson P."/>
            <person name="Levasseur A."/>
            <person name="Kroemer G."/>
            <person name="Raoult D."/>
            <person name="La Scola B."/>
        </authorList>
    </citation>
    <scope>NUCLEOTIDE SEQUENCE [LARGE SCALE GENOMIC DNA]</scope>
    <source>
        <strain evidence="1">Soda lake</strain>
    </source>
</reference>
<proteinExistence type="predicted"/>
<reference evidence="1" key="1">
    <citation type="submission" date="2017-01" db="EMBL/GenBank/DDBJ databases">
        <authorList>
            <person name="Assis F.L."/>
            <person name="Abrahao J.S."/>
            <person name="Silva L."/>
            <person name="Khalil J.B."/>
            <person name="Rodrigues R."/>
            <person name="Silva L.S."/>
            <person name="Arantes T."/>
            <person name="Boratto P."/>
            <person name="Andrade M."/>
            <person name="Kroon E.G."/>
            <person name="Ribeiro B."/>
            <person name="Bergier I."/>
            <person name="Seligmann H."/>
            <person name="Ghigo E."/>
            <person name="Colson P."/>
            <person name="Levasseur A."/>
            <person name="Raoult D."/>
            <person name="Scola B.L."/>
        </authorList>
    </citation>
    <scope>NUCLEOTIDE SEQUENCE</scope>
    <source>
        <strain evidence="1">Soda lake</strain>
    </source>
</reference>
<dbReference type="SUPFAM" id="SSF52540">
    <property type="entry name" value="P-loop containing nucleoside triphosphate hydrolases"/>
    <property type="match status" value="1"/>
</dbReference>
<accession>A0A6N1P4Q5</accession>
<dbReference type="RefSeq" id="YP_010782635.1">
    <property type="nucleotide sequence ID" value="NC_075039.1"/>
</dbReference>
<sequence length="406" mass="47497">MYLVHQTDKNQQEKIIGCIDNENDFELAITDYLELLKQSYIIVGNVTPNLINSNNKYAEGHYLLSENKKYILVQKNKKISLGYLYNSTYYETQIIYNWKLLPYEFAIKPKPYFLNNITEFDFFKMKPKPSILIYNKRGLGKTYIVRDFMIRLRNISDQPNFFENSLIISPTERFNKFYEYFCPSAKILYKYDSNIVMEYLERGKGCIIIDDCFSSSDHGNIDFCIKDYNIPIIITSHTPHVLDQNFSHEIDYLYFSEEDSICSKKIIWSYFSNIIPSWHNFDTTLKYLTRNHMGMIIDNTNMSNDVTSKIFYYKAKAVIDGEIVQNDDNNTNTIYGTHINPHDDEDLILTMLAVENDDDDQDNHLYNSNLDKSLDISTDSSLDSSIDMDKSCYFVQGGILHLGLDD</sequence>
<dbReference type="GeneID" id="80519399"/>
<evidence type="ECO:0000313" key="1">
    <source>
        <dbReference type="EMBL" id="QKU35951.1"/>
    </source>
</evidence>
<protein>
    <submittedName>
        <fullName evidence="1">VV A32 virion packaging ATPase</fullName>
    </submittedName>
</protein>